<evidence type="ECO:0000256" key="16">
    <source>
        <dbReference type="ARBA" id="ARBA00047415"/>
    </source>
</evidence>
<keyword evidence="6 17" id="KW-0004">4Fe-4S</keyword>
<keyword evidence="14 17" id="KW-0676">Redox-active center</keyword>
<evidence type="ECO:0000256" key="1">
    <source>
        <dbReference type="ARBA" id="ARBA00002268"/>
    </source>
</evidence>
<keyword evidence="12 17" id="KW-0411">Iron-sulfur</keyword>
<comment type="pathway">
    <text evidence="2 17">tRNA modification; tRNA-queuosine biosynthesis.</text>
</comment>
<comment type="function">
    <text evidence="1 17">Catalyzes the conversion of epoxyqueuosine (oQ) to queuosine (Q), which is a hypermodified base found in the wobble positions of tRNA(Asp), tRNA(Asn), tRNA(His) and tRNA(Tyr).</text>
</comment>
<dbReference type="GO" id="GO:0052693">
    <property type="term" value="F:epoxyqueuosine reductase activity"/>
    <property type="evidence" value="ECO:0007669"/>
    <property type="project" value="UniProtKB-UniRule"/>
</dbReference>
<protein>
    <recommendedName>
        <fullName evidence="5 17">Epoxyqueuosine reductase QueH</fullName>
        <ecNumber evidence="4 17">1.17.99.6</ecNumber>
    </recommendedName>
    <alternativeName>
        <fullName evidence="15 17">Queuosine biosynthesis protein QueH</fullName>
    </alternativeName>
</protein>
<feature type="binding site" evidence="17">
    <location>
        <position position="135"/>
    </location>
    <ligand>
        <name>[4Fe-4S] cluster</name>
        <dbReference type="ChEBI" id="CHEBI:49883"/>
    </ligand>
</feature>
<evidence type="ECO:0000256" key="8">
    <source>
        <dbReference type="ARBA" id="ARBA00022723"/>
    </source>
</evidence>
<feature type="disulfide bond" description="Redox-active" evidence="17">
    <location>
        <begin position="213"/>
        <end position="215"/>
    </location>
</feature>
<evidence type="ECO:0000256" key="4">
    <source>
        <dbReference type="ARBA" id="ARBA00012622"/>
    </source>
</evidence>
<dbReference type="EMBL" id="FOIN01000002">
    <property type="protein sequence ID" value="SET14730.1"/>
    <property type="molecule type" value="Genomic_DNA"/>
</dbReference>
<sequence>MTFILQIRMRTTSAICYNYYMKINYNLKFQEELQKIKDTKPSLLLHVCCGPCSGNVIKEIADIFNITIYYSNSNIYPSEEYQRRYQELLAFISQFNQDFNHHIKVIEDPYLPKRYLEQISIYKDEPEGGKRCYLCYQKRMKQAFKYAINNHFDYWTTVLSVSPHKNSQWINEIGASYPQDKTKFLFSDFKKNNGYLKSVKFADSYNLYRQNYCGCIYSYQEMLKRKKDI</sequence>
<keyword evidence="11 17" id="KW-0408">Iron</keyword>
<name>A0A1I0C5I1_9FIRM</name>
<dbReference type="HAMAP" id="MF_02089">
    <property type="entry name" value="QueH"/>
    <property type="match status" value="1"/>
</dbReference>
<dbReference type="GO" id="GO:0051539">
    <property type="term" value="F:4 iron, 4 sulfur cluster binding"/>
    <property type="evidence" value="ECO:0007669"/>
    <property type="project" value="UniProtKB-UniRule"/>
</dbReference>
<dbReference type="UniPathway" id="UPA00392"/>
<comment type="similarity">
    <text evidence="3 17">Belongs to the QueH family.</text>
</comment>
<keyword evidence="10 17" id="KW-0560">Oxidoreductase</keyword>
<dbReference type="EC" id="1.17.99.6" evidence="4 17"/>
<feature type="binding site" evidence="17">
    <location>
        <position position="49"/>
    </location>
    <ligand>
        <name>[4Fe-4S] cluster</name>
        <dbReference type="ChEBI" id="CHEBI:49883"/>
    </ligand>
</feature>
<organism evidence="18 19">
    <name type="scientific">Thomasclavelia cocleata</name>
    <dbReference type="NCBI Taxonomy" id="69824"/>
    <lineage>
        <taxon>Bacteria</taxon>
        <taxon>Bacillati</taxon>
        <taxon>Bacillota</taxon>
        <taxon>Erysipelotrichia</taxon>
        <taxon>Erysipelotrichales</taxon>
        <taxon>Coprobacillaceae</taxon>
        <taxon>Thomasclavelia</taxon>
    </lineage>
</organism>
<evidence type="ECO:0000256" key="15">
    <source>
        <dbReference type="ARBA" id="ARBA00031446"/>
    </source>
</evidence>
<evidence type="ECO:0000256" key="13">
    <source>
        <dbReference type="ARBA" id="ARBA00023157"/>
    </source>
</evidence>
<evidence type="ECO:0000256" key="17">
    <source>
        <dbReference type="HAMAP-Rule" id="MF_02089"/>
    </source>
</evidence>
<evidence type="ECO:0000313" key="19">
    <source>
        <dbReference type="Proteomes" id="UP000198558"/>
    </source>
</evidence>
<dbReference type="GO" id="GO:0046872">
    <property type="term" value="F:metal ion binding"/>
    <property type="evidence" value="ECO:0007669"/>
    <property type="project" value="UniProtKB-KW"/>
</dbReference>
<evidence type="ECO:0000256" key="14">
    <source>
        <dbReference type="ARBA" id="ARBA00023284"/>
    </source>
</evidence>
<dbReference type="PANTHER" id="PTHR36701">
    <property type="entry name" value="EPOXYQUEUOSINE REDUCTASE QUEH"/>
    <property type="match status" value="1"/>
</dbReference>
<evidence type="ECO:0000313" key="18">
    <source>
        <dbReference type="EMBL" id="SET14730.1"/>
    </source>
</evidence>
<evidence type="ECO:0000256" key="5">
    <source>
        <dbReference type="ARBA" id="ARBA00016895"/>
    </source>
</evidence>
<reference evidence="19" key="1">
    <citation type="submission" date="2016-10" db="EMBL/GenBank/DDBJ databases">
        <authorList>
            <person name="Varghese N."/>
            <person name="Submissions S."/>
        </authorList>
    </citation>
    <scope>NUCLEOTIDE SEQUENCE [LARGE SCALE GENOMIC DNA]</scope>
    <source>
        <strain evidence="19">DSM 1551</strain>
    </source>
</reference>
<accession>A0A1I0C5I1</accession>
<keyword evidence="7 17" id="KW-0819">tRNA processing</keyword>
<dbReference type="Pfam" id="PF02677">
    <property type="entry name" value="QueH"/>
    <property type="match status" value="1"/>
</dbReference>
<evidence type="ECO:0000256" key="6">
    <source>
        <dbReference type="ARBA" id="ARBA00022485"/>
    </source>
</evidence>
<evidence type="ECO:0000256" key="11">
    <source>
        <dbReference type="ARBA" id="ARBA00023004"/>
    </source>
</evidence>
<keyword evidence="8 17" id="KW-0479">Metal-binding</keyword>
<comment type="catalytic activity">
    <reaction evidence="16 17">
        <text>epoxyqueuosine(34) in tRNA + AH2 = queuosine(34) in tRNA + A + H2O</text>
        <dbReference type="Rhea" id="RHEA:32159"/>
        <dbReference type="Rhea" id="RHEA-COMP:18571"/>
        <dbReference type="Rhea" id="RHEA-COMP:18582"/>
        <dbReference type="ChEBI" id="CHEBI:13193"/>
        <dbReference type="ChEBI" id="CHEBI:15377"/>
        <dbReference type="ChEBI" id="CHEBI:17499"/>
        <dbReference type="ChEBI" id="CHEBI:194431"/>
        <dbReference type="ChEBI" id="CHEBI:194443"/>
        <dbReference type="EC" id="1.17.99.6"/>
    </reaction>
</comment>
<feature type="binding site" evidence="17">
    <location>
        <position position="132"/>
    </location>
    <ligand>
        <name>[4Fe-4S] cluster</name>
        <dbReference type="ChEBI" id="CHEBI:49883"/>
    </ligand>
</feature>
<keyword evidence="13 17" id="KW-1015">Disulfide bond</keyword>
<dbReference type="GO" id="GO:0008616">
    <property type="term" value="P:tRNA queuosine(34) biosynthetic process"/>
    <property type="evidence" value="ECO:0007669"/>
    <property type="project" value="UniProtKB-UniRule"/>
</dbReference>
<gene>
    <name evidence="17" type="primary">queH</name>
    <name evidence="18" type="ORF">SAMN04489758_10292</name>
</gene>
<evidence type="ECO:0000256" key="7">
    <source>
        <dbReference type="ARBA" id="ARBA00022694"/>
    </source>
</evidence>
<evidence type="ECO:0000256" key="12">
    <source>
        <dbReference type="ARBA" id="ARBA00023014"/>
    </source>
</evidence>
<evidence type="ECO:0000256" key="3">
    <source>
        <dbReference type="ARBA" id="ARBA00008207"/>
    </source>
</evidence>
<evidence type="ECO:0000256" key="2">
    <source>
        <dbReference type="ARBA" id="ARBA00004691"/>
    </source>
</evidence>
<feature type="binding site" evidence="17">
    <location>
        <position position="48"/>
    </location>
    <ligand>
        <name>[4Fe-4S] cluster</name>
        <dbReference type="ChEBI" id="CHEBI:49883"/>
    </ligand>
</feature>
<dbReference type="AlphaFoldDB" id="A0A1I0C5I1"/>
<dbReference type="InterPro" id="IPR003828">
    <property type="entry name" value="QueH"/>
</dbReference>
<dbReference type="PANTHER" id="PTHR36701:SF1">
    <property type="entry name" value="EPOXYQUEUOSINE REDUCTASE QUEH"/>
    <property type="match status" value="1"/>
</dbReference>
<evidence type="ECO:0000256" key="10">
    <source>
        <dbReference type="ARBA" id="ARBA00023002"/>
    </source>
</evidence>
<dbReference type="Proteomes" id="UP000198558">
    <property type="component" value="Unassembled WGS sequence"/>
</dbReference>
<evidence type="ECO:0000256" key="9">
    <source>
        <dbReference type="ARBA" id="ARBA00022785"/>
    </source>
</evidence>
<keyword evidence="19" id="KW-1185">Reference proteome</keyword>
<proteinExistence type="inferred from homology"/>
<keyword evidence="9 17" id="KW-0671">Queuosine biosynthesis</keyword>